<dbReference type="PROSITE" id="PS51257">
    <property type="entry name" value="PROKAR_LIPOPROTEIN"/>
    <property type="match status" value="1"/>
</dbReference>
<dbReference type="EMBL" id="UINC01043718">
    <property type="protein sequence ID" value="SVB48149.1"/>
    <property type="molecule type" value="Genomic_DNA"/>
</dbReference>
<proteinExistence type="predicted"/>
<dbReference type="Gene3D" id="3.30.1450.10">
    <property type="match status" value="1"/>
</dbReference>
<keyword evidence="1" id="KW-0732">Signal</keyword>
<evidence type="ECO:0000259" key="3">
    <source>
        <dbReference type="Pfam" id="PF04355"/>
    </source>
</evidence>
<evidence type="ECO:0000256" key="1">
    <source>
        <dbReference type="ARBA" id="ARBA00022729"/>
    </source>
</evidence>
<evidence type="ECO:0000256" key="2">
    <source>
        <dbReference type="ARBA" id="ARBA00023136"/>
    </source>
</evidence>
<dbReference type="InterPro" id="IPR007450">
    <property type="entry name" value="BamE_dom"/>
</dbReference>
<dbReference type="GO" id="GO:0019867">
    <property type="term" value="C:outer membrane"/>
    <property type="evidence" value="ECO:0007669"/>
    <property type="project" value="InterPro"/>
</dbReference>
<organism evidence="4">
    <name type="scientific">marine metagenome</name>
    <dbReference type="NCBI Taxonomy" id="408172"/>
    <lineage>
        <taxon>unclassified sequences</taxon>
        <taxon>metagenomes</taxon>
        <taxon>ecological metagenomes</taxon>
    </lineage>
</organism>
<dbReference type="Pfam" id="PF04355">
    <property type="entry name" value="BamE"/>
    <property type="match status" value="1"/>
</dbReference>
<gene>
    <name evidence="4" type="ORF">METZ01_LOCUS201003</name>
</gene>
<reference evidence="4" key="1">
    <citation type="submission" date="2018-05" db="EMBL/GenBank/DDBJ databases">
        <authorList>
            <person name="Lanie J.A."/>
            <person name="Ng W.-L."/>
            <person name="Kazmierczak K.M."/>
            <person name="Andrzejewski T.M."/>
            <person name="Davidsen T.M."/>
            <person name="Wayne K.J."/>
            <person name="Tettelin H."/>
            <person name="Glass J.I."/>
            <person name="Rusch D."/>
            <person name="Podicherti R."/>
            <person name="Tsui H.-C.T."/>
            <person name="Winkler M.E."/>
        </authorList>
    </citation>
    <scope>NUCLEOTIDE SEQUENCE</scope>
</reference>
<dbReference type="InterPro" id="IPR037873">
    <property type="entry name" value="BamE-like"/>
</dbReference>
<dbReference type="AlphaFoldDB" id="A0A382ECK9"/>
<name>A0A382ECK9_9ZZZZ</name>
<evidence type="ECO:0000313" key="4">
    <source>
        <dbReference type="EMBL" id="SVB48149.1"/>
    </source>
</evidence>
<keyword evidence="2" id="KW-0472">Membrane</keyword>
<feature type="domain" description="Outer membrane protein assembly factor BamE" evidence="3">
    <location>
        <begin position="28"/>
        <end position="95"/>
    </location>
</feature>
<accession>A0A382ECK9</accession>
<protein>
    <recommendedName>
        <fullName evidence="3">Outer membrane protein assembly factor BamE domain-containing protein</fullName>
    </recommendedName>
</protein>
<sequence>MKKNRCNSFGILVLFFLIGCYGTVGKNFDSSEVKNIKNNVTSQSEILENFGTPFKEGTENGQTMWTYDFNQWNALGPAQSKDLVILFDKNNTVKAYRFTATEPE</sequence>